<accession>A0A4R8N1G7</accession>
<protein>
    <submittedName>
        <fullName evidence="2">Uncharacterized protein involved in response to NO</fullName>
    </submittedName>
</protein>
<dbReference type="AlphaFoldDB" id="A0A4R8N1G7"/>
<gene>
    <name evidence="2" type="ORF">CLV96_2758</name>
</gene>
<dbReference type="OrthoDB" id="9770040at2"/>
<feature type="transmembrane region" description="Helical" evidence="1">
    <location>
        <begin position="343"/>
        <end position="368"/>
    </location>
</feature>
<feature type="transmembrane region" description="Helical" evidence="1">
    <location>
        <begin position="170"/>
        <end position="193"/>
    </location>
</feature>
<name>A0A4R8N1G7_LEPME</name>
<keyword evidence="1" id="KW-0812">Transmembrane</keyword>
<evidence type="ECO:0000256" key="1">
    <source>
        <dbReference type="SAM" id="Phobius"/>
    </source>
</evidence>
<feature type="transmembrane region" description="Helical" evidence="1">
    <location>
        <begin position="143"/>
        <end position="164"/>
    </location>
</feature>
<dbReference type="Proteomes" id="UP000294684">
    <property type="component" value="Unassembled WGS sequence"/>
</dbReference>
<dbReference type="Pfam" id="PF05940">
    <property type="entry name" value="NnrS"/>
    <property type="match status" value="1"/>
</dbReference>
<feature type="transmembrane region" description="Helical" evidence="1">
    <location>
        <begin position="214"/>
        <end position="233"/>
    </location>
</feature>
<dbReference type="RefSeq" id="WP_004786684.1">
    <property type="nucleotide sequence ID" value="NZ_SORO01000001.1"/>
</dbReference>
<reference evidence="2 3" key="1">
    <citation type="submission" date="2019-03" db="EMBL/GenBank/DDBJ databases">
        <title>Genomic Encyclopedia of Archaeal and Bacterial Type Strains, Phase II (KMG-II): from individual species to whole genera.</title>
        <authorList>
            <person name="Goeker M."/>
        </authorList>
    </citation>
    <scope>NUCLEOTIDE SEQUENCE [LARGE SCALE GENOMIC DNA]</scope>
    <source>
        <strain evidence="2 3">DSM 21537</strain>
    </source>
</reference>
<feature type="transmembrane region" description="Helical" evidence="1">
    <location>
        <begin position="374"/>
        <end position="392"/>
    </location>
</feature>
<keyword evidence="3" id="KW-1185">Reference proteome</keyword>
<organism evidence="2 3">
    <name type="scientific">Leptospira meyeri</name>
    <dbReference type="NCBI Taxonomy" id="29508"/>
    <lineage>
        <taxon>Bacteria</taxon>
        <taxon>Pseudomonadati</taxon>
        <taxon>Spirochaetota</taxon>
        <taxon>Spirochaetia</taxon>
        <taxon>Leptospirales</taxon>
        <taxon>Leptospiraceae</taxon>
        <taxon>Leptospira</taxon>
    </lineage>
</organism>
<evidence type="ECO:0000313" key="2">
    <source>
        <dbReference type="EMBL" id="TDY73722.1"/>
    </source>
</evidence>
<keyword evidence="1" id="KW-0472">Membrane</keyword>
<feature type="transmembrane region" description="Helical" evidence="1">
    <location>
        <begin position="283"/>
        <end position="303"/>
    </location>
</feature>
<dbReference type="EMBL" id="SORO01000001">
    <property type="protein sequence ID" value="TDY73722.1"/>
    <property type="molecule type" value="Genomic_DNA"/>
</dbReference>
<sequence>MKISFFQWSLWNTAFRPFFWFGSVYGIVVIALWLLILSNTINNPIQINSIHWHSYEMVFGFSKAIVLGFLFTAVQNWTNSSILKGKNLFYFLLFWTLGRFSMYPLGFVSYLSFGLDISSDLMVILLLYPKLIVPTQKHNRPILYHYGLFTVFHLLAGFSARSVLDSEKTLLYIHLSIFVILFLIFIIGGRVVPFFSGVVIPGYSFKRMPKLETIILYLPFVFYVSQMAQGYLVNFESFNIDITKINYGSAILFFTFLVSFSLFVTNLIRYLSWKPWKSYKKPILWILYTGYFWVCLGFLLYSLVSLGYFPVSSAVHSLTVGGIGVFIYGMITRVSLGHTGRSIVASPLTVFAYLILNFAVVVRVFLPLIGKYNLAYHLSGIAWIFSFVLFIIQYTKILFCPRPDGKPS</sequence>
<feature type="transmembrane region" description="Helical" evidence="1">
    <location>
        <begin position="245"/>
        <end position="271"/>
    </location>
</feature>
<proteinExistence type="predicted"/>
<dbReference type="InterPro" id="IPR010266">
    <property type="entry name" value="NnrS"/>
</dbReference>
<feature type="transmembrane region" description="Helical" evidence="1">
    <location>
        <begin position="18"/>
        <end position="37"/>
    </location>
</feature>
<dbReference type="GeneID" id="79828039"/>
<keyword evidence="1" id="KW-1133">Transmembrane helix</keyword>
<feature type="transmembrane region" description="Helical" evidence="1">
    <location>
        <begin position="88"/>
        <end position="105"/>
    </location>
</feature>
<comment type="caution">
    <text evidence="2">The sequence shown here is derived from an EMBL/GenBank/DDBJ whole genome shotgun (WGS) entry which is preliminary data.</text>
</comment>
<evidence type="ECO:0000313" key="3">
    <source>
        <dbReference type="Proteomes" id="UP000294684"/>
    </source>
</evidence>
<feature type="transmembrane region" description="Helical" evidence="1">
    <location>
        <begin position="309"/>
        <end position="331"/>
    </location>
</feature>
<dbReference type="STRING" id="1193051.LEP1GSC017_1247"/>
<feature type="transmembrane region" description="Helical" evidence="1">
    <location>
        <begin position="57"/>
        <end position="76"/>
    </location>
</feature>